<keyword evidence="3" id="KW-0805">Transcription regulation</keyword>
<comment type="similarity">
    <text evidence="1">Belongs to the sigma-70 factor family. ECF subfamily.</text>
</comment>
<sequence length="280" mass="30212">MNPTDTWAAEQHRLTGLAYRITGSWHDAEEVVAEAGVRASRADGIEQPAAWLTTVTTRLALDAARHRAARRETYVGPWLPEPAADEQLPAQVAEHRALLGLGLVRVLQELPPVERAVFVLREAFAVPYREIAECVGRSEAACRQIVSRARRRLPAAQDHRAQARVLDALVDAISAGDVTRAVALLSEDCVVWTDAGGHSKAALHPIVGADKAVRFLAGVAAKSGRLDPVRMRVNGGPALWFDTPVGPRLVVVEMADGQITGVQMHGNPEKMRRLGAPGLP</sequence>
<dbReference type="HOGENOM" id="CLU_047691_22_0_11"/>
<dbReference type="InterPro" id="IPR052704">
    <property type="entry name" value="ECF_Sigma-70_Domain"/>
</dbReference>
<dbReference type="Proteomes" id="UP000006666">
    <property type="component" value="Chromosome"/>
</dbReference>
<dbReference type="InterPro" id="IPR014284">
    <property type="entry name" value="RNA_pol_sigma-70_dom"/>
</dbReference>
<evidence type="ECO:0000259" key="7">
    <source>
        <dbReference type="Pfam" id="PF08281"/>
    </source>
</evidence>
<dbReference type="RefSeq" id="WP_015780503.1">
    <property type="nucleotide sequence ID" value="NC_013169.1"/>
</dbReference>
<dbReference type="AlphaFoldDB" id="C7NGR0"/>
<dbReference type="InterPro" id="IPR013325">
    <property type="entry name" value="RNA_pol_sigma_r2"/>
</dbReference>
<keyword evidence="9" id="KW-1185">Reference proteome</keyword>
<evidence type="ECO:0000256" key="2">
    <source>
        <dbReference type="ARBA" id="ARBA00011344"/>
    </source>
</evidence>
<dbReference type="Gene3D" id="3.10.450.50">
    <property type="match status" value="1"/>
</dbReference>
<dbReference type="SUPFAM" id="SSF54427">
    <property type="entry name" value="NTF2-like"/>
    <property type="match status" value="1"/>
</dbReference>
<dbReference type="InterPro" id="IPR013324">
    <property type="entry name" value="RNA_pol_sigma_r3/r4-like"/>
</dbReference>
<evidence type="ECO:0000259" key="6">
    <source>
        <dbReference type="Pfam" id="PF04542"/>
    </source>
</evidence>
<dbReference type="Gene3D" id="1.10.1740.10">
    <property type="match status" value="1"/>
</dbReference>
<dbReference type="EMBL" id="CP001686">
    <property type="protein sequence ID" value="ACV07582.1"/>
    <property type="molecule type" value="Genomic_DNA"/>
</dbReference>
<dbReference type="KEGG" id="kse:Ksed_26310"/>
<dbReference type="GO" id="GO:0016987">
    <property type="term" value="F:sigma factor activity"/>
    <property type="evidence" value="ECO:0007669"/>
    <property type="project" value="UniProtKB-KW"/>
</dbReference>
<comment type="subunit">
    <text evidence="2">Interacts transiently with the RNA polymerase catalytic core formed by RpoA, RpoB, RpoC and RpoZ (2 alpha, 1 beta, 1 beta' and 1 omega subunit) to form the RNA polymerase holoenzyme that can initiate transcription.</text>
</comment>
<proteinExistence type="inferred from homology"/>
<dbReference type="SUPFAM" id="SSF88659">
    <property type="entry name" value="Sigma3 and sigma4 domains of RNA polymerase sigma factors"/>
    <property type="match status" value="1"/>
</dbReference>
<accession>C7NGR0</accession>
<dbReference type="Pfam" id="PF08281">
    <property type="entry name" value="Sigma70_r4_2"/>
    <property type="match status" value="1"/>
</dbReference>
<dbReference type="PANTHER" id="PTHR30173:SF36">
    <property type="entry name" value="ECF RNA POLYMERASE SIGMA FACTOR SIGJ"/>
    <property type="match status" value="1"/>
</dbReference>
<dbReference type="GO" id="GO:0006352">
    <property type="term" value="P:DNA-templated transcription initiation"/>
    <property type="evidence" value="ECO:0007669"/>
    <property type="project" value="InterPro"/>
</dbReference>
<dbReference type="InterPro" id="IPR032710">
    <property type="entry name" value="NTF2-like_dom_sf"/>
</dbReference>
<evidence type="ECO:0000256" key="1">
    <source>
        <dbReference type="ARBA" id="ARBA00010641"/>
    </source>
</evidence>
<dbReference type="InterPro" id="IPR036388">
    <property type="entry name" value="WH-like_DNA-bd_sf"/>
</dbReference>
<dbReference type="eggNOG" id="COG1595">
    <property type="taxonomic scope" value="Bacteria"/>
</dbReference>
<dbReference type="Gene3D" id="1.10.10.10">
    <property type="entry name" value="Winged helix-like DNA-binding domain superfamily/Winged helix DNA-binding domain"/>
    <property type="match status" value="1"/>
</dbReference>
<dbReference type="NCBIfam" id="TIGR02937">
    <property type="entry name" value="sigma70-ECF"/>
    <property type="match status" value="1"/>
</dbReference>
<evidence type="ECO:0000256" key="4">
    <source>
        <dbReference type="ARBA" id="ARBA00023082"/>
    </source>
</evidence>
<protein>
    <submittedName>
        <fullName evidence="8">RNA polymerase sigma factor, sigma-70 family</fullName>
    </submittedName>
</protein>
<keyword evidence="4" id="KW-0731">Sigma factor</keyword>
<keyword evidence="5" id="KW-0804">Transcription</keyword>
<reference evidence="8 9" key="1">
    <citation type="journal article" date="2009" name="Stand. Genomic Sci.">
        <title>Complete genome sequence of Kytococcus sedentarius type strain (541).</title>
        <authorList>
            <person name="Sims D."/>
            <person name="Brettin T."/>
            <person name="Detter J.C."/>
            <person name="Han C."/>
            <person name="Lapidus A."/>
            <person name="Copeland A."/>
            <person name="Glavina Del Rio T."/>
            <person name="Nolan M."/>
            <person name="Chen F."/>
            <person name="Lucas S."/>
            <person name="Tice H."/>
            <person name="Cheng J.F."/>
            <person name="Bruce D."/>
            <person name="Goodwin L."/>
            <person name="Pitluck S."/>
            <person name="Ovchinnikova G."/>
            <person name="Pati A."/>
            <person name="Ivanova N."/>
            <person name="Mavrommatis K."/>
            <person name="Chen A."/>
            <person name="Palaniappan K."/>
            <person name="D'haeseleer P."/>
            <person name="Chain P."/>
            <person name="Bristow J."/>
            <person name="Eisen J.A."/>
            <person name="Markowitz V."/>
            <person name="Hugenholtz P."/>
            <person name="Schneider S."/>
            <person name="Goker M."/>
            <person name="Pukall R."/>
            <person name="Kyrpides N.C."/>
            <person name="Klenk H.P."/>
        </authorList>
    </citation>
    <scope>NUCLEOTIDE SEQUENCE [LARGE SCALE GENOMIC DNA]</scope>
    <source>
        <strain evidence="9">ATCC 14392 / DSM 20547 / JCM 11482 / CCUG 33030 / NBRC 15357 / NCTC 11040 / CCM 314 / 541</strain>
    </source>
</reference>
<dbReference type="STRING" id="478801.Ksed_26310"/>
<dbReference type="Pfam" id="PF04542">
    <property type="entry name" value="Sigma70_r2"/>
    <property type="match status" value="1"/>
</dbReference>
<evidence type="ECO:0000313" key="9">
    <source>
        <dbReference type="Proteomes" id="UP000006666"/>
    </source>
</evidence>
<name>C7NGR0_KYTSD</name>
<dbReference type="PANTHER" id="PTHR30173">
    <property type="entry name" value="SIGMA 19 FACTOR"/>
    <property type="match status" value="1"/>
</dbReference>
<dbReference type="SUPFAM" id="SSF88946">
    <property type="entry name" value="Sigma2 domain of RNA polymerase sigma factors"/>
    <property type="match status" value="1"/>
</dbReference>
<feature type="domain" description="RNA polymerase sigma factor 70 region 4 type 2" evidence="7">
    <location>
        <begin position="103"/>
        <end position="153"/>
    </location>
</feature>
<organism evidence="8 9">
    <name type="scientific">Kytococcus sedentarius (strain ATCC 14392 / DSM 20547 / JCM 11482 / CCUG 33030 / NBRC 15357 / NCTC 11040 / CCM 314 / 541)</name>
    <name type="common">Micrococcus sedentarius</name>
    <dbReference type="NCBI Taxonomy" id="478801"/>
    <lineage>
        <taxon>Bacteria</taxon>
        <taxon>Bacillati</taxon>
        <taxon>Actinomycetota</taxon>
        <taxon>Actinomycetes</taxon>
        <taxon>Micrococcales</taxon>
        <taxon>Kytococcaceae</taxon>
        <taxon>Kytococcus</taxon>
    </lineage>
</organism>
<evidence type="ECO:0000256" key="3">
    <source>
        <dbReference type="ARBA" id="ARBA00023015"/>
    </source>
</evidence>
<evidence type="ECO:0000313" key="8">
    <source>
        <dbReference type="EMBL" id="ACV07582.1"/>
    </source>
</evidence>
<gene>
    <name evidence="8" type="ordered locus">Ksed_26310</name>
</gene>
<dbReference type="InterPro" id="IPR007627">
    <property type="entry name" value="RNA_pol_sigma70_r2"/>
</dbReference>
<evidence type="ECO:0000256" key="5">
    <source>
        <dbReference type="ARBA" id="ARBA00023163"/>
    </source>
</evidence>
<dbReference type="GO" id="GO:0003677">
    <property type="term" value="F:DNA binding"/>
    <property type="evidence" value="ECO:0007669"/>
    <property type="project" value="InterPro"/>
</dbReference>
<feature type="domain" description="RNA polymerase sigma-70 region 2" evidence="6">
    <location>
        <begin position="10"/>
        <end position="68"/>
    </location>
</feature>
<dbReference type="InterPro" id="IPR013249">
    <property type="entry name" value="RNA_pol_sigma70_r4_t2"/>
</dbReference>